<protein>
    <submittedName>
        <fullName evidence="2">Uncharacterized protein</fullName>
    </submittedName>
</protein>
<reference evidence="2" key="1">
    <citation type="submission" date="2022-08" db="EMBL/GenBank/DDBJ databases">
        <authorList>
            <person name="Deng Y."/>
            <person name="Han X.-F."/>
            <person name="Zhang Y.-Q."/>
        </authorList>
    </citation>
    <scope>NUCLEOTIDE SEQUENCE</scope>
    <source>
        <strain evidence="2">CPCC 203386</strain>
    </source>
</reference>
<evidence type="ECO:0000313" key="2">
    <source>
        <dbReference type="EMBL" id="MCS5737595.1"/>
    </source>
</evidence>
<gene>
    <name evidence="2" type="ORF">N1032_28075</name>
</gene>
<dbReference type="EMBL" id="JANLCJ010000856">
    <property type="protein sequence ID" value="MCS5737595.1"/>
    <property type="molecule type" value="Genomic_DNA"/>
</dbReference>
<proteinExistence type="predicted"/>
<keyword evidence="3" id="KW-1185">Reference proteome</keyword>
<comment type="caution">
    <text evidence="2">The sequence shown here is derived from an EMBL/GenBank/DDBJ whole genome shotgun (WGS) entry which is preliminary data.</text>
</comment>
<evidence type="ECO:0000313" key="3">
    <source>
        <dbReference type="Proteomes" id="UP001165586"/>
    </source>
</evidence>
<dbReference type="RefSeq" id="WP_259544032.1">
    <property type="nucleotide sequence ID" value="NZ_JANLCJ010000856.1"/>
</dbReference>
<sequence length="60" mass="6864">IDFEDIEIDPQYMKTLLKEQQTLEGKLGRNVMIGDGQTRLDGSPNYDLSHDLSWGTPNRL</sequence>
<feature type="region of interest" description="Disordered" evidence="1">
    <location>
        <begin position="35"/>
        <end position="60"/>
    </location>
</feature>
<dbReference type="Proteomes" id="UP001165586">
    <property type="component" value="Unassembled WGS sequence"/>
</dbReference>
<organism evidence="2 3">
    <name type="scientific">Herbiconiux daphne</name>
    <dbReference type="NCBI Taxonomy" id="2970914"/>
    <lineage>
        <taxon>Bacteria</taxon>
        <taxon>Bacillati</taxon>
        <taxon>Actinomycetota</taxon>
        <taxon>Actinomycetes</taxon>
        <taxon>Micrococcales</taxon>
        <taxon>Microbacteriaceae</taxon>
        <taxon>Herbiconiux</taxon>
    </lineage>
</organism>
<evidence type="ECO:0000256" key="1">
    <source>
        <dbReference type="SAM" id="MobiDB-lite"/>
    </source>
</evidence>
<feature type="non-terminal residue" evidence="2">
    <location>
        <position position="1"/>
    </location>
</feature>
<name>A0ABT2HCD1_9MICO</name>
<accession>A0ABT2HCD1</accession>